<evidence type="ECO:0000256" key="1">
    <source>
        <dbReference type="SAM" id="MobiDB-lite"/>
    </source>
</evidence>
<proteinExistence type="predicted"/>
<dbReference type="Proteomes" id="UP000299102">
    <property type="component" value="Unassembled WGS sequence"/>
</dbReference>
<name>A0A4C1Y1D7_EUMVA</name>
<feature type="compositionally biased region" description="Basic and acidic residues" evidence="1">
    <location>
        <begin position="169"/>
        <end position="181"/>
    </location>
</feature>
<organism evidence="2 3">
    <name type="scientific">Eumeta variegata</name>
    <name type="common">Bagworm moth</name>
    <name type="synonym">Eumeta japonica</name>
    <dbReference type="NCBI Taxonomy" id="151549"/>
    <lineage>
        <taxon>Eukaryota</taxon>
        <taxon>Metazoa</taxon>
        <taxon>Ecdysozoa</taxon>
        <taxon>Arthropoda</taxon>
        <taxon>Hexapoda</taxon>
        <taxon>Insecta</taxon>
        <taxon>Pterygota</taxon>
        <taxon>Neoptera</taxon>
        <taxon>Endopterygota</taxon>
        <taxon>Lepidoptera</taxon>
        <taxon>Glossata</taxon>
        <taxon>Ditrysia</taxon>
        <taxon>Tineoidea</taxon>
        <taxon>Psychidae</taxon>
        <taxon>Oiketicinae</taxon>
        <taxon>Eumeta</taxon>
    </lineage>
</organism>
<comment type="caution">
    <text evidence="2">The sequence shown here is derived from an EMBL/GenBank/DDBJ whole genome shotgun (WGS) entry which is preliminary data.</text>
</comment>
<reference evidence="2 3" key="1">
    <citation type="journal article" date="2019" name="Commun. Biol.">
        <title>The bagworm genome reveals a unique fibroin gene that provides high tensile strength.</title>
        <authorList>
            <person name="Kono N."/>
            <person name="Nakamura H."/>
            <person name="Ohtoshi R."/>
            <person name="Tomita M."/>
            <person name="Numata K."/>
            <person name="Arakawa K."/>
        </authorList>
    </citation>
    <scope>NUCLEOTIDE SEQUENCE [LARGE SCALE GENOMIC DNA]</scope>
</reference>
<keyword evidence="3" id="KW-1185">Reference proteome</keyword>
<protein>
    <submittedName>
        <fullName evidence="2">Uncharacterized protein</fullName>
    </submittedName>
</protein>
<evidence type="ECO:0000313" key="2">
    <source>
        <dbReference type="EMBL" id="GBP68215.1"/>
    </source>
</evidence>
<dbReference type="AlphaFoldDB" id="A0A4C1Y1D7"/>
<dbReference type="EMBL" id="BGZK01001004">
    <property type="protein sequence ID" value="GBP68215.1"/>
    <property type="molecule type" value="Genomic_DNA"/>
</dbReference>
<sequence>MNKNKRKNKARRGTDAPPVSCLGARTAADRVQRALFQSVLARLFLSVFFYNIQSTSKLVCTVYGLHRLKEDKVFANTNEHIGHSPHADPLIRKHSGYTECGRPIRRMKRTPVCVHSQTASFSVINCDRSVDAGSALKAVHEQFSLLSRETRSSLFIFTLETRRGGRPPPRPESRTDGRKGA</sequence>
<feature type="region of interest" description="Disordered" evidence="1">
    <location>
        <begin position="160"/>
        <end position="181"/>
    </location>
</feature>
<gene>
    <name evidence="2" type="ORF">EVAR_50360_1</name>
</gene>
<evidence type="ECO:0000313" key="3">
    <source>
        <dbReference type="Proteomes" id="UP000299102"/>
    </source>
</evidence>
<accession>A0A4C1Y1D7</accession>